<feature type="region of interest" description="Disordered" evidence="10">
    <location>
        <begin position="266"/>
        <end position="292"/>
    </location>
</feature>
<protein>
    <recommendedName>
        <fullName evidence="11">C2H2-type domain-containing protein</fullName>
    </recommendedName>
</protein>
<comment type="subcellular location">
    <subcellularLocation>
        <location evidence="1">Nucleus</location>
    </subcellularLocation>
</comment>
<dbReference type="FunFam" id="3.30.160.60:FF:000012">
    <property type="entry name" value="RB-associated KRAB zinc finger protein-like"/>
    <property type="match status" value="1"/>
</dbReference>
<dbReference type="GO" id="GO:0005634">
    <property type="term" value="C:nucleus"/>
    <property type="evidence" value="ECO:0007669"/>
    <property type="project" value="UniProtKB-SubCell"/>
</dbReference>
<evidence type="ECO:0000313" key="13">
    <source>
        <dbReference type="Proteomes" id="UP000027265"/>
    </source>
</evidence>
<dbReference type="PROSITE" id="PS50157">
    <property type="entry name" value="ZINC_FINGER_C2H2_2"/>
    <property type="match status" value="2"/>
</dbReference>
<sequence length="333" mass="36849">MDVGTSLRRPMTRSQTSSKLAPLPPDEETQVQPSSPMAEVPSSAPTQYPESAHPSVSDNLSSSSQLSPSLHSKHRLTFVDPSSSSSLATKPEGGERRGPRTRAAPPVPVPNLTKRSRGRRVPTDVAVVVEKEGDDKSRMYVCKVKDCGKCFHRGEHLKRHIRSIHTHEKPYKCSYPSCEKYFSRHDNLLQHQKIHRDYSFPETAENLYGPLQRVHQQTPHHFEDRASAAPSMSVIVPHAFTNVSVYHGPTTEPMGFSTNIAVSSLRTELPPPTPQPPPPPSQQPPSHSQMQSDIDISTAAPYQHFPLPPHFSMHSNNHFGGGTNGSTPIYGYQ</sequence>
<evidence type="ECO:0000313" key="12">
    <source>
        <dbReference type="EMBL" id="KDQ62937.1"/>
    </source>
</evidence>
<dbReference type="PROSITE" id="PS00028">
    <property type="entry name" value="ZINC_FINGER_C2H2_1"/>
    <property type="match status" value="2"/>
</dbReference>
<dbReference type="Proteomes" id="UP000027265">
    <property type="component" value="Unassembled WGS sequence"/>
</dbReference>
<evidence type="ECO:0000259" key="11">
    <source>
        <dbReference type="PROSITE" id="PS50157"/>
    </source>
</evidence>
<keyword evidence="8" id="KW-0539">Nucleus</keyword>
<keyword evidence="13" id="KW-1185">Reference proteome</keyword>
<keyword evidence="7" id="KW-0804">Transcription</keyword>
<feature type="compositionally biased region" description="Pro residues" evidence="10">
    <location>
        <begin position="269"/>
        <end position="283"/>
    </location>
</feature>
<dbReference type="SUPFAM" id="SSF57667">
    <property type="entry name" value="beta-beta-alpha zinc fingers"/>
    <property type="match status" value="1"/>
</dbReference>
<feature type="domain" description="C2H2-type" evidence="11">
    <location>
        <begin position="140"/>
        <end position="170"/>
    </location>
</feature>
<evidence type="ECO:0000256" key="5">
    <source>
        <dbReference type="ARBA" id="ARBA00022833"/>
    </source>
</evidence>
<dbReference type="AlphaFoldDB" id="A0A067QHH4"/>
<evidence type="ECO:0000256" key="6">
    <source>
        <dbReference type="ARBA" id="ARBA00023015"/>
    </source>
</evidence>
<feature type="region of interest" description="Disordered" evidence="10">
    <location>
        <begin position="1"/>
        <end position="120"/>
    </location>
</feature>
<accession>A0A067QHH4</accession>
<dbReference type="InParanoid" id="A0A067QHH4"/>
<evidence type="ECO:0000256" key="7">
    <source>
        <dbReference type="ARBA" id="ARBA00023163"/>
    </source>
</evidence>
<dbReference type="STRING" id="933084.A0A067QHH4"/>
<dbReference type="EMBL" id="KL197710">
    <property type="protein sequence ID" value="KDQ62937.1"/>
    <property type="molecule type" value="Genomic_DNA"/>
</dbReference>
<reference evidence="13" key="1">
    <citation type="journal article" date="2014" name="Proc. Natl. Acad. Sci. U.S.A.">
        <title>Extensive sampling of basidiomycete genomes demonstrates inadequacy of the white-rot/brown-rot paradigm for wood decay fungi.</title>
        <authorList>
            <person name="Riley R."/>
            <person name="Salamov A.A."/>
            <person name="Brown D.W."/>
            <person name="Nagy L.G."/>
            <person name="Floudas D."/>
            <person name="Held B.W."/>
            <person name="Levasseur A."/>
            <person name="Lombard V."/>
            <person name="Morin E."/>
            <person name="Otillar R."/>
            <person name="Lindquist E.A."/>
            <person name="Sun H."/>
            <person name="LaButti K.M."/>
            <person name="Schmutz J."/>
            <person name="Jabbour D."/>
            <person name="Luo H."/>
            <person name="Baker S.E."/>
            <person name="Pisabarro A.G."/>
            <person name="Walton J.D."/>
            <person name="Blanchette R.A."/>
            <person name="Henrissat B."/>
            <person name="Martin F."/>
            <person name="Cullen D."/>
            <person name="Hibbett D.S."/>
            <person name="Grigoriev I.V."/>
        </authorList>
    </citation>
    <scope>NUCLEOTIDE SEQUENCE [LARGE SCALE GENOMIC DNA]</scope>
    <source>
        <strain evidence="13">MUCL 33604</strain>
    </source>
</reference>
<keyword evidence="3" id="KW-0677">Repeat</keyword>
<organism evidence="12 13">
    <name type="scientific">Jaapia argillacea MUCL 33604</name>
    <dbReference type="NCBI Taxonomy" id="933084"/>
    <lineage>
        <taxon>Eukaryota</taxon>
        <taxon>Fungi</taxon>
        <taxon>Dikarya</taxon>
        <taxon>Basidiomycota</taxon>
        <taxon>Agaricomycotina</taxon>
        <taxon>Agaricomycetes</taxon>
        <taxon>Agaricomycetidae</taxon>
        <taxon>Jaapiales</taxon>
        <taxon>Jaapiaceae</taxon>
        <taxon>Jaapia</taxon>
    </lineage>
</organism>
<feature type="compositionally biased region" description="Low complexity" evidence="10">
    <location>
        <begin position="55"/>
        <end position="70"/>
    </location>
</feature>
<evidence type="ECO:0000256" key="2">
    <source>
        <dbReference type="ARBA" id="ARBA00022723"/>
    </source>
</evidence>
<evidence type="ECO:0000256" key="4">
    <source>
        <dbReference type="ARBA" id="ARBA00022771"/>
    </source>
</evidence>
<dbReference type="GO" id="GO:0000981">
    <property type="term" value="F:DNA-binding transcription factor activity, RNA polymerase II-specific"/>
    <property type="evidence" value="ECO:0007669"/>
    <property type="project" value="TreeGrafter"/>
</dbReference>
<proteinExistence type="predicted"/>
<keyword evidence="4 9" id="KW-0863">Zinc-finger</keyword>
<dbReference type="InterPro" id="IPR013087">
    <property type="entry name" value="Znf_C2H2_type"/>
</dbReference>
<dbReference type="InterPro" id="IPR036236">
    <property type="entry name" value="Znf_C2H2_sf"/>
</dbReference>
<gene>
    <name evidence="12" type="ORF">JAAARDRAFT_75549</name>
</gene>
<dbReference type="Gene3D" id="3.30.160.60">
    <property type="entry name" value="Classic Zinc Finger"/>
    <property type="match status" value="2"/>
</dbReference>
<dbReference type="OrthoDB" id="6365676at2759"/>
<dbReference type="PANTHER" id="PTHR24408">
    <property type="entry name" value="ZINC FINGER PROTEIN"/>
    <property type="match status" value="1"/>
</dbReference>
<dbReference type="PANTHER" id="PTHR24408:SF34">
    <property type="entry name" value="ZINC FINGER PROTEIN 672-RELATED"/>
    <property type="match status" value="1"/>
</dbReference>
<keyword evidence="6" id="KW-0805">Transcription regulation</keyword>
<evidence type="ECO:0000256" key="8">
    <source>
        <dbReference type="ARBA" id="ARBA00023242"/>
    </source>
</evidence>
<dbReference type="GO" id="GO:0043565">
    <property type="term" value="F:sequence-specific DNA binding"/>
    <property type="evidence" value="ECO:0007669"/>
    <property type="project" value="TreeGrafter"/>
</dbReference>
<evidence type="ECO:0000256" key="9">
    <source>
        <dbReference type="PROSITE-ProRule" id="PRU00042"/>
    </source>
</evidence>
<dbReference type="HOGENOM" id="CLU_040448_1_0_1"/>
<dbReference type="GO" id="GO:0008270">
    <property type="term" value="F:zinc ion binding"/>
    <property type="evidence" value="ECO:0007669"/>
    <property type="project" value="UniProtKB-KW"/>
</dbReference>
<name>A0A067QHH4_9AGAM</name>
<evidence type="ECO:0000256" key="1">
    <source>
        <dbReference type="ARBA" id="ARBA00004123"/>
    </source>
</evidence>
<feature type="domain" description="C2H2-type" evidence="11">
    <location>
        <begin position="171"/>
        <end position="195"/>
    </location>
</feature>
<keyword evidence="2" id="KW-0479">Metal-binding</keyword>
<evidence type="ECO:0000256" key="10">
    <source>
        <dbReference type="SAM" id="MobiDB-lite"/>
    </source>
</evidence>
<evidence type="ECO:0000256" key="3">
    <source>
        <dbReference type="ARBA" id="ARBA00022737"/>
    </source>
</evidence>
<dbReference type="SMART" id="SM00355">
    <property type="entry name" value="ZnF_C2H2"/>
    <property type="match status" value="2"/>
</dbReference>
<keyword evidence="5" id="KW-0862">Zinc</keyword>